<feature type="transmembrane region" description="Helical" evidence="2">
    <location>
        <begin position="511"/>
        <end position="532"/>
    </location>
</feature>
<feature type="compositionally biased region" description="Basic and acidic residues" evidence="1">
    <location>
        <begin position="778"/>
        <end position="792"/>
    </location>
</feature>
<feature type="region of interest" description="Disordered" evidence="1">
    <location>
        <begin position="120"/>
        <end position="141"/>
    </location>
</feature>
<organism evidence="4 5">
    <name type="scientific">Desulfonema magnum</name>
    <dbReference type="NCBI Taxonomy" id="45655"/>
    <lineage>
        <taxon>Bacteria</taxon>
        <taxon>Pseudomonadati</taxon>
        <taxon>Thermodesulfobacteriota</taxon>
        <taxon>Desulfobacteria</taxon>
        <taxon>Desulfobacterales</taxon>
        <taxon>Desulfococcaceae</taxon>
        <taxon>Desulfonema</taxon>
    </lineage>
</organism>
<reference evidence="4" key="1">
    <citation type="journal article" date="2021" name="Microb. Physiol.">
        <title>Proteogenomic Insights into the Physiology of Marine, Sulfate-Reducing, Filamentous Desulfonema limicola and Desulfonema magnum.</title>
        <authorList>
            <person name="Schnaars V."/>
            <person name="Wohlbrand L."/>
            <person name="Scheve S."/>
            <person name="Hinrichs C."/>
            <person name="Reinhardt R."/>
            <person name="Rabus R."/>
        </authorList>
    </citation>
    <scope>NUCLEOTIDE SEQUENCE</scope>
    <source>
        <strain evidence="4">4be13</strain>
    </source>
</reference>
<evidence type="ECO:0000256" key="1">
    <source>
        <dbReference type="SAM" id="MobiDB-lite"/>
    </source>
</evidence>
<dbReference type="NCBIfam" id="TIGR00277">
    <property type="entry name" value="HDIG"/>
    <property type="match status" value="1"/>
</dbReference>
<protein>
    <submittedName>
        <fullName evidence="4">Metal-dependent phosphohydrolase domain-contaning protein, HD domain-containing</fullName>
    </submittedName>
</protein>
<feature type="region of interest" description="Disordered" evidence="1">
    <location>
        <begin position="769"/>
        <end position="820"/>
    </location>
</feature>
<feature type="transmembrane region" description="Helical" evidence="2">
    <location>
        <begin position="400"/>
        <end position="418"/>
    </location>
</feature>
<dbReference type="Gene3D" id="1.10.3210.10">
    <property type="entry name" value="Hypothetical protein af1432"/>
    <property type="match status" value="1"/>
</dbReference>
<accession>A0A975GRT5</accession>
<evidence type="ECO:0000256" key="2">
    <source>
        <dbReference type="SAM" id="Phobius"/>
    </source>
</evidence>
<evidence type="ECO:0000313" key="4">
    <source>
        <dbReference type="EMBL" id="QTA91227.1"/>
    </source>
</evidence>
<dbReference type="InterPro" id="IPR006675">
    <property type="entry name" value="HDIG_dom"/>
</dbReference>
<keyword evidence="5" id="KW-1185">Reference proteome</keyword>
<evidence type="ECO:0000313" key="5">
    <source>
        <dbReference type="Proteomes" id="UP000663722"/>
    </source>
</evidence>
<dbReference type="Proteomes" id="UP000663722">
    <property type="component" value="Chromosome"/>
</dbReference>
<dbReference type="Pfam" id="PF07698">
    <property type="entry name" value="7TM-7TMR_HD"/>
    <property type="match status" value="1"/>
</dbReference>
<evidence type="ECO:0000259" key="3">
    <source>
        <dbReference type="SMART" id="SM00471"/>
    </source>
</evidence>
<feature type="transmembrane region" description="Helical" evidence="2">
    <location>
        <begin position="373"/>
        <end position="394"/>
    </location>
</feature>
<dbReference type="InterPro" id="IPR011624">
    <property type="entry name" value="Metal-dep_PHydrolase_7TM_extra"/>
</dbReference>
<dbReference type="Pfam" id="PF01966">
    <property type="entry name" value="HD"/>
    <property type="match status" value="1"/>
</dbReference>
<dbReference type="InterPro" id="IPR011621">
    <property type="entry name" value="Metal-dep_PHydrolase_7TM_intra"/>
</dbReference>
<dbReference type="PANTHER" id="PTHR36442:SF1">
    <property type="entry name" value="CYCLIC-DI-AMP PHOSPHODIESTERASE PGPH"/>
    <property type="match status" value="1"/>
</dbReference>
<dbReference type="CDD" id="cd00077">
    <property type="entry name" value="HDc"/>
    <property type="match status" value="1"/>
</dbReference>
<dbReference type="KEGG" id="dmm:dnm_072910"/>
<keyword evidence="2" id="KW-0812">Transmembrane</keyword>
<dbReference type="PANTHER" id="PTHR36442">
    <property type="entry name" value="CYCLIC-DI-AMP PHOSPHODIESTERASE PGPH"/>
    <property type="match status" value="1"/>
</dbReference>
<name>A0A975GRT5_9BACT</name>
<dbReference type="SUPFAM" id="SSF109604">
    <property type="entry name" value="HD-domain/PDEase-like"/>
    <property type="match status" value="1"/>
</dbReference>
<dbReference type="InterPro" id="IPR006674">
    <property type="entry name" value="HD_domain"/>
</dbReference>
<proteinExistence type="predicted"/>
<keyword evidence="2" id="KW-0472">Membrane</keyword>
<dbReference type="Pfam" id="PF07697">
    <property type="entry name" value="7TMR-HDED"/>
    <property type="match status" value="1"/>
</dbReference>
<dbReference type="SMART" id="SM00471">
    <property type="entry name" value="HDc"/>
    <property type="match status" value="1"/>
</dbReference>
<dbReference type="InterPro" id="IPR003607">
    <property type="entry name" value="HD/PDEase_dom"/>
</dbReference>
<gene>
    <name evidence="4" type="ORF">dnm_072910</name>
</gene>
<feature type="transmembrane region" description="Helical" evidence="2">
    <location>
        <begin position="341"/>
        <end position="361"/>
    </location>
</feature>
<sequence>MKKRKESLSKFFGSSKWVRWGILVIVMSMFTIILYPNLITSGQHSYQVGDVAERDIKAHRDFSIINKEATKTAREQVAEKILTVYDHDETLLPKLIRQVNQAFGNMRKIFETEKQGVRDTGVIKEKKQETSDKEKAESSESETLIEKISLHDQIQQMKKAFENKLGISVSEDAFVLLEKEQFSQKISDIIIRILTDILKNGVVANKEVLIREKGINLRTVGTQKEFEINKLKDLKQFYGPEQYKQMVRIIAEPMVKNINKALIPVIVEFSQNLIQPNITLNRSETEERKRAAAEKVEPILYKIKAGEMILREGERATELQLLKLKKLNADKKKEKIYAKSFGAAGMLLCLLLITYTLYLNRHAQQTCRHNKDLVFMASILIAFFFLPKISAISFESLTRTGPFSISASSMSFGIPLAASTMTICLFMGLEMAVSIATVIAVSTAVIFQNSFEIFVYYLLSCIMGAYWMQECKERKVFIKAGIKLGFLNVILATSTNIYMGNYSVTEFFWDWAFAFSGGVGSGIITAGLAPLLEIAFGYTTYITLHELANLEQPILRRLMMEAPGTYHHSVVVGSMVEAAASEIGANPLLAKVCGYYHDIGKLKQPLYFVENQSDGKNRHDKLAPSMSSLILISHVKNGVEIAKKYKLGQVITDTIQQHHGTSLIRFFYEKAKQLKGEDAVKIEDFRYPGPRPQTREAGLVMLADVVEAASRTLENPTPSRIQGHVHKLINAIFSDSQLDNCELTLRDLHNIAKSFNKILNGIHHHRIEYPEKSGSGNVKEKKEKKEKHERSDQQQPNPAGDKPRKSPENSSGSLKRLGVS</sequence>
<dbReference type="EMBL" id="CP061800">
    <property type="protein sequence ID" value="QTA91227.1"/>
    <property type="molecule type" value="Genomic_DNA"/>
</dbReference>
<keyword evidence="2" id="KW-1133">Transmembrane helix</keyword>
<feature type="transmembrane region" description="Helical" evidence="2">
    <location>
        <begin position="20"/>
        <end position="38"/>
    </location>
</feature>
<feature type="transmembrane region" description="Helical" evidence="2">
    <location>
        <begin position="480"/>
        <end position="499"/>
    </location>
</feature>
<dbReference type="AlphaFoldDB" id="A0A975GRT5"/>
<dbReference type="RefSeq" id="WP_207679094.1">
    <property type="nucleotide sequence ID" value="NZ_CP061800.1"/>
</dbReference>
<dbReference type="InterPro" id="IPR052722">
    <property type="entry name" value="PgpH_phosphodiesterase"/>
</dbReference>
<feature type="domain" description="HD/PDEase" evidence="3">
    <location>
        <begin position="561"/>
        <end position="718"/>
    </location>
</feature>